<feature type="compositionally biased region" description="Low complexity" evidence="1">
    <location>
        <begin position="57"/>
        <end position="70"/>
    </location>
</feature>
<evidence type="ECO:0008006" key="5">
    <source>
        <dbReference type="Google" id="ProtNLM"/>
    </source>
</evidence>
<evidence type="ECO:0000256" key="2">
    <source>
        <dbReference type="SAM" id="SignalP"/>
    </source>
</evidence>
<evidence type="ECO:0000313" key="3">
    <source>
        <dbReference type="EMBL" id="MBB6559745.1"/>
    </source>
</evidence>
<dbReference type="AlphaFoldDB" id="A0A7X0PD61"/>
<dbReference type="EMBL" id="JACHLK010000004">
    <property type="protein sequence ID" value="MBB6559745.1"/>
    <property type="molecule type" value="Genomic_DNA"/>
</dbReference>
<sequence length="203" mass="22967">MKVVFAVMLALLGALSVSSVGAQTRYHCRDANGNNYSMSRPCLEGSTTRTIEAGPAQPSYSYSQPSRSTTVRTAPSEPDHYSYMSGRCRALDENIRNAYSRKIAPDVVQGMRNEYRRDCAQEEQDASDRFYQERRAGDRQRREEEKSAQLAAQSASEMDARKAQQCAESQRILNSKKARTDLTEGERADLKRFEEAFLARCKR</sequence>
<name>A0A7X0PD61_9BURK</name>
<feature type="region of interest" description="Disordered" evidence="1">
    <location>
        <begin position="121"/>
        <end position="168"/>
    </location>
</feature>
<protein>
    <recommendedName>
        <fullName evidence="5">DUF4124 domain-containing protein</fullName>
    </recommendedName>
</protein>
<evidence type="ECO:0000256" key="1">
    <source>
        <dbReference type="SAM" id="MobiDB-lite"/>
    </source>
</evidence>
<gene>
    <name evidence="3" type="ORF">HNP48_002417</name>
</gene>
<evidence type="ECO:0000313" key="4">
    <source>
        <dbReference type="Proteomes" id="UP000575083"/>
    </source>
</evidence>
<organism evidence="3 4">
    <name type="scientific">Acidovorax soli</name>
    <dbReference type="NCBI Taxonomy" id="592050"/>
    <lineage>
        <taxon>Bacteria</taxon>
        <taxon>Pseudomonadati</taxon>
        <taxon>Pseudomonadota</taxon>
        <taxon>Betaproteobacteria</taxon>
        <taxon>Burkholderiales</taxon>
        <taxon>Comamonadaceae</taxon>
        <taxon>Acidovorax</taxon>
    </lineage>
</organism>
<keyword evidence="4" id="KW-1185">Reference proteome</keyword>
<accession>A0A7X0PD61</accession>
<proteinExistence type="predicted"/>
<feature type="chain" id="PRO_5031079030" description="DUF4124 domain-containing protein" evidence="2">
    <location>
        <begin position="23"/>
        <end position="203"/>
    </location>
</feature>
<reference evidence="3 4" key="1">
    <citation type="submission" date="2020-08" db="EMBL/GenBank/DDBJ databases">
        <title>Functional genomics of gut bacteria from endangered species of beetles.</title>
        <authorList>
            <person name="Carlos-Shanley C."/>
        </authorList>
    </citation>
    <scope>NUCLEOTIDE SEQUENCE [LARGE SCALE GENOMIC DNA]</scope>
    <source>
        <strain evidence="3 4">S00198</strain>
    </source>
</reference>
<feature type="region of interest" description="Disordered" evidence="1">
    <location>
        <begin position="49"/>
        <end position="81"/>
    </location>
</feature>
<feature type="signal peptide" evidence="2">
    <location>
        <begin position="1"/>
        <end position="22"/>
    </location>
</feature>
<keyword evidence="2" id="KW-0732">Signal</keyword>
<comment type="caution">
    <text evidence="3">The sequence shown here is derived from an EMBL/GenBank/DDBJ whole genome shotgun (WGS) entry which is preliminary data.</text>
</comment>
<dbReference type="RefSeq" id="WP_184857167.1">
    <property type="nucleotide sequence ID" value="NZ_JACHLK010000004.1"/>
</dbReference>
<feature type="compositionally biased region" description="Basic and acidic residues" evidence="1">
    <location>
        <begin position="121"/>
        <end position="147"/>
    </location>
</feature>
<dbReference type="Proteomes" id="UP000575083">
    <property type="component" value="Unassembled WGS sequence"/>
</dbReference>